<comment type="function">
    <text evidence="8">DNA-dependent RNA polymerase (RNAP) catalyzes the transcription of DNA into RNA using the four ribonucleoside triphosphates as substrates. Forms part of the jaw domain.</text>
</comment>
<comment type="subcellular location">
    <subcellularLocation>
        <location evidence="8">Cytoplasm</location>
    </subcellularLocation>
</comment>
<evidence type="ECO:0000256" key="7">
    <source>
        <dbReference type="ARBA" id="ARBA00048552"/>
    </source>
</evidence>
<dbReference type="InterPro" id="IPR007081">
    <property type="entry name" value="RNA_pol_Rpb1_5"/>
</dbReference>
<evidence type="ECO:0000259" key="9">
    <source>
        <dbReference type="Pfam" id="PF04998"/>
    </source>
</evidence>
<dbReference type="Gene3D" id="3.30.2090.10">
    <property type="entry name" value="Multidrug efflux transporter AcrB TolC docking domain, DN and DC subdomains"/>
    <property type="match status" value="1"/>
</dbReference>
<dbReference type="InterPro" id="IPR012757">
    <property type="entry name" value="RPO1C"/>
</dbReference>
<dbReference type="Pfam" id="PF04998">
    <property type="entry name" value="RNA_pol_Rpb1_5"/>
    <property type="match status" value="1"/>
</dbReference>
<comment type="catalytic activity">
    <reaction evidence="7 8">
        <text>RNA(n) + a ribonucleoside 5'-triphosphate = RNA(n+1) + diphosphate</text>
        <dbReference type="Rhea" id="RHEA:21248"/>
        <dbReference type="Rhea" id="RHEA-COMP:14527"/>
        <dbReference type="Rhea" id="RHEA-COMP:17342"/>
        <dbReference type="ChEBI" id="CHEBI:33019"/>
        <dbReference type="ChEBI" id="CHEBI:61557"/>
        <dbReference type="ChEBI" id="CHEBI:140395"/>
        <dbReference type="EC" id="2.7.7.6"/>
    </reaction>
</comment>
<dbReference type="GO" id="GO:0003677">
    <property type="term" value="F:DNA binding"/>
    <property type="evidence" value="ECO:0007669"/>
    <property type="project" value="UniProtKB-UniRule"/>
</dbReference>
<dbReference type="Gene3D" id="3.30.70.1320">
    <property type="entry name" value="Multidrug efflux transporter AcrB pore domain like"/>
    <property type="match status" value="1"/>
</dbReference>
<organism evidence="10">
    <name type="scientific">Fervidicoccus fontis</name>
    <dbReference type="NCBI Taxonomy" id="683846"/>
    <lineage>
        <taxon>Archaea</taxon>
        <taxon>Thermoproteota</taxon>
        <taxon>Thermoprotei</taxon>
        <taxon>Fervidicoccales</taxon>
        <taxon>Fervidicoccaceae</taxon>
        <taxon>Fervidicoccus</taxon>
    </lineage>
</organism>
<protein>
    <recommendedName>
        <fullName evidence="8">DNA-directed RNA polymerase subunit Rpo1C</fullName>
        <ecNumber evidence="8">2.7.7.6</ecNumber>
    </recommendedName>
    <alternativeName>
        <fullName evidence="8">DNA-directed RNA polymerase subunit A''</fullName>
    </alternativeName>
</protein>
<evidence type="ECO:0000256" key="3">
    <source>
        <dbReference type="ARBA" id="ARBA00022679"/>
    </source>
</evidence>
<evidence type="ECO:0000256" key="8">
    <source>
        <dbReference type="HAMAP-Rule" id="MF_00411"/>
    </source>
</evidence>
<dbReference type="CDD" id="cd06528">
    <property type="entry name" value="RNAP_A"/>
    <property type="match status" value="1"/>
</dbReference>
<evidence type="ECO:0000256" key="6">
    <source>
        <dbReference type="ARBA" id="ARBA00023163"/>
    </source>
</evidence>
<evidence type="ECO:0000256" key="5">
    <source>
        <dbReference type="ARBA" id="ARBA00023125"/>
    </source>
</evidence>
<keyword evidence="4 8" id="KW-0548">Nucleotidyltransferase</keyword>
<dbReference type="HAMAP" id="MF_00411">
    <property type="entry name" value="RNApol_arch_Rpo1C"/>
    <property type="match status" value="1"/>
</dbReference>
<dbReference type="EC" id="2.7.7.6" evidence="8"/>
<evidence type="ECO:0000256" key="1">
    <source>
        <dbReference type="ARBA" id="ARBA00022478"/>
    </source>
</evidence>
<comment type="subunit">
    <text evidence="8">Part of the RNA polymerase complex.</text>
</comment>
<accession>A0A7J3ZKM5</accession>
<dbReference type="PANTHER" id="PTHR19376:SF32">
    <property type="entry name" value="DNA-DIRECTED RNA POLYMERASE III SUBUNIT RPC1"/>
    <property type="match status" value="1"/>
</dbReference>
<dbReference type="EMBL" id="DRZC01000060">
    <property type="protein sequence ID" value="HHQ80647.1"/>
    <property type="molecule type" value="Genomic_DNA"/>
</dbReference>
<comment type="caution">
    <text evidence="10">The sequence shown here is derived from an EMBL/GenBank/DDBJ whole genome shotgun (WGS) entry which is preliminary data.</text>
</comment>
<keyword evidence="5 8" id="KW-0238">DNA-binding</keyword>
<dbReference type="Gene3D" id="1.10.150.390">
    <property type="match status" value="1"/>
</dbReference>
<keyword evidence="3 8" id="KW-0808">Transferase</keyword>
<keyword evidence="1 8" id="KW-0240">DNA-directed RNA polymerase</keyword>
<evidence type="ECO:0000256" key="4">
    <source>
        <dbReference type="ARBA" id="ARBA00022695"/>
    </source>
</evidence>
<dbReference type="GO" id="GO:0000428">
    <property type="term" value="C:DNA-directed RNA polymerase complex"/>
    <property type="evidence" value="ECO:0007669"/>
    <property type="project" value="UniProtKB-KW"/>
</dbReference>
<reference evidence="10" key="1">
    <citation type="journal article" date="2020" name="mSystems">
        <title>Genome- and Community-Level Interaction Insights into Carbon Utilization and Element Cycling Functions of Hydrothermarchaeota in Hydrothermal Sediment.</title>
        <authorList>
            <person name="Zhou Z."/>
            <person name="Liu Y."/>
            <person name="Xu W."/>
            <person name="Pan J."/>
            <person name="Luo Z.H."/>
            <person name="Li M."/>
        </authorList>
    </citation>
    <scope>NUCLEOTIDE SEQUENCE [LARGE SCALE GENOMIC DNA]</scope>
    <source>
        <strain evidence="10">SpSt-1116</strain>
    </source>
</reference>
<dbReference type="NCBIfam" id="TIGR02389">
    <property type="entry name" value="RNA_pol_rpoA2"/>
    <property type="match status" value="1"/>
</dbReference>
<sequence>MPAKGKLNIEKLVREKAEGRLPERLIEEVISKLKEKSHILKKGDTEKIVELLIQAYESSLVDPGEPVGTVAAQSIGEPGTQMTLRTFHYAGVRELNVTLGLPRLIEVVDARKTPSTPLMEVYLDEEHRYSREKAMEVAKRVELTRVENVASMVEADLFTNSIRVVLDPEMLADKGITPKQVYEAIKKANVGRTSMEDEYTIVVELDKTADLAQLTRKKDRIMNIRLKGIAGIKRAIIQTRTTEFGEEYVIVTDGSNLAQVLRVKGVDKTRTRTNNIFEIEQVLGIEAARRAIVEEIMGVLHEQGLDVDIRHVYLVADIMTHTGRVRQIGRHGVSGEKESVLARAAFEMTTKHLFEAAAQGKTDYLRGVTENVIVGQIVPVGTGAVELYINPTEFTLKNKQQVILQRRGQDESEI</sequence>
<dbReference type="InterPro" id="IPR045867">
    <property type="entry name" value="DNA-dir_RpoC_beta_prime"/>
</dbReference>
<dbReference type="AlphaFoldDB" id="A0A7J3ZKM5"/>
<name>A0A7J3ZKM5_9CREN</name>
<feature type="domain" description="RNA polymerase Rpb1" evidence="9">
    <location>
        <begin position="56"/>
        <end position="339"/>
    </location>
</feature>
<dbReference type="GO" id="GO:0005737">
    <property type="term" value="C:cytoplasm"/>
    <property type="evidence" value="ECO:0007669"/>
    <property type="project" value="UniProtKB-SubCell"/>
</dbReference>
<dbReference type="SUPFAM" id="SSF64484">
    <property type="entry name" value="beta and beta-prime subunits of DNA dependent RNA-polymerase"/>
    <property type="match status" value="1"/>
</dbReference>
<keyword evidence="6 8" id="KW-0804">Transcription</keyword>
<dbReference type="InterPro" id="IPR027463">
    <property type="entry name" value="AcrB_DN_DC_subdom"/>
</dbReference>
<comment type="similarity">
    <text evidence="8">Belongs to the RNA polymerase beta' chain family.</text>
</comment>
<proteinExistence type="inferred from homology"/>
<dbReference type="GO" id="GO:0003899">
    <property type="term" value="F:DNA-directed RNA polymerase activity"/>
    <property type="evidence" value="ECO:0007669"/>
    <property type="project" value="UniProtKB-UniRule"/>
</dbReference>
<keyword evidence="2 8" id="KW-0963">Cytoplasm</keyword>
<evidence type="ECO:0000313" key="10">
    <source>
        <dbReference type="EMBL" id="HHQ80647.1"/>
    </source>
</evidence>
<dbReference type="GO" id="GO:0006351">
    <property type="term" value="P:DNA-templated transcription"/>
    <property type="evidence" value="ECO:0007669"/>
    <property type="project" value="UniProtKB-UniRule"/>
</dbReference>
<evidence type="ECO:0000256" key="2">
    <source>
        <dbReference type="ARBA" id="ARBA00022490"/>
    </source>
</evidence>
<gene>
    <name evidence="8 10" type="primary">rpoA2</name>
    <name evidence="8" type="synonym">rpo1C</name>
    <name evidence="10" type="ORF">ENM78_04270</name>
</gene>
<dbReference type="PANTHER" id="PTHR19376">
    <property type="entry name" value="DNA-DIRECTED RNA POLYMERASE"/>
    <property type="match status" value="1"/>
</dbReference>